<dbReference type="Pfam" id="PF12937">
    <property type="entry name" value="F-box-like"/>
    <property type="match status" value="1"/>
</dbReference>
<dbReference type="AlphaFoldDB" id="A0A1J3EPL8"/>
<accession>A0A1J3EPL8</accession>
<dbReference type="PANTHER" id="PTHR46976:SF3">
    <property type="entry name" value="PROTEIN ARABIDILLO 2"/>
    <property type="match status" value="1"/>
</dbReference>
<dbReference type="SMART" id="SM00367">
    <property type="entry name" value="LRR_CC"/>
    <property type="match status" value="4"/>
</dbReference>
<sequence>MSRRVRQRVEEKGKNKVDSPSDRVIGDEDLAPKAEEYVDWTSLPYDSVLHLFTRLSYRDRASLASTCTTWRSLGASSCLWTSLDLRVHKFDLSMAASLATRCANLQKVRFRGVDSADAIINLRARNLLEISGDYCRKITDATLSMIAARHEALESLQLGPDFCERITSDAIRVIAFCCPRLKKLRLSGMKDVSSEAIESLAKHCPQLSDLGFLDCLNINEEALGKVVSVRYLSVAGTANMNWKVATDNWEKLPKLTALDVSRTSIDHIAVSRLMKSSQSLRVLCALNCPFLEEDKSFSSNGFKGKVLLAQFNDTFDGIASLFADNSKKPKDIFSYWRDLTSKDKSIDEIMRWIEWIISHTLLRIAESNLPGLNDFWLNQGATLLLSSMQSSQEDVEERAATGLATFIVVDDERMLV</sequence>
<feature type="compositionally biased region" description="Basic and acidic residues" evidence="1">
    <location>
        <begin position="7"/>
        <end position="25"/>
    </location>
</feature>
<proteinExistence type="predicted"/>
<dbReference type="SMART" id="SM00256">
    <property type="entry name" value="FBOX"/>
    <property type="match status" value="1"/>
</dbReference>
<dbReference type="InterPro" id="IPR006553">
    <property type="entry name" value="Leu-rich_rpt_Cys-con_subtyp"/>
</dbReference>
<evidence type="ECO:0000259" key="2">
    <source>
        <dbReference type="PROSITE" id="PS50181"/>
    </source>
</evidence>
<dbReference type="EMBL" id="GEVK01018838">
    <property type="protein sequence ID" value="JAU33994.1"/>
    <property type="molecule type" value="Transcribed_RNA"/>
</dbReference>
<dbReference type="PANTHER" id="PTHR46976">
    <property type="entry name" value="PROTEIN ARABIDILLO 1"/>
    <property type="match status" value="1"/>
</dbReference>
<organism evidence="3">
    <name type="scientific">Noccaea caerulescens</name>
    <name type="common">Alpine penny-cress</name>
    <name type="synonym">Thlaspi caerulescens</name>
    <dbReference type="NCBI Taxonomy" id="107243"/>
    <lineage>
        <taxon>Eukaryota</taxon>
        <taxon>Viridiplantae</taxon>
        <taxon>Streptophyta</taxon>
        <taxon>Embryophyta</taxon>
        <taxon>Tracheophyta</taxon>
        <taxon>Spermatophyta</taxon>
        <taxon>Magnoliopsida</taxon>
        <taxon>eudicotyledons</taxon>
        <taxon>Gunneridae</taxon>
        <taxon>Pentapetalae</taxon>
        <taxon>rosids</taxon>
        <taxon>malvids</taxon>
        <taxon>Brassicales</taxon>
        <taxon>Brassicaceae</taxon>
        <taxon>Coluteocarpeae</taxon>
        <taxon>Noccaea</taxon>
    </lineage>
</organism>
<dbReference type="PROSITE" id="PS50181">
    <property type="entry name" value="FBOX"/>
    <property type="match status" value="1"/>
</dbReference>
<evidence type="ECO:0000313" key="3">
    <source>
        <dbReference type="EMBL" id="JAU33994.1"/>
    </source>
</evidence>
<reference evidence="3" key="1">
    <citation type="submission" date="2016-07" db="EMBL/GenBank/DDBJ databases">
        <title>De novo transcriptome assembly of four accessions of the metal hyperaccumulator plant Noccaea caerulescens.</title>
        <authorList>
            <person name="Blande D."/>
            <person name="Halimaa P."/>
            <person name="Tervahauta A.I."/>
            <person name="Aarts M.G."/>
            <person name="Karenlampi S.O."/>
        </authorList>
    </citation>
    <scope>NUCLEOTIDE SEQUENCE</scope>
</reference>
<feature type="domain" description="F-box" evidence="2">
    <location>
        <begin position="37"/>
        <end position="83"/>
    </location>
</feature>
<dbReference type="SUPFAM" id="SSF52047">
    <property type="entry name" value="RNI-like"/>
    <property type="match status" value="1"/>
</dbReference>
<gene>
    <name evidence="3" type="ORF">LC_TR1210_c1_g1_i1_g.3275</name>
</gene>
<name>A0A1J3EPL8_NOCCA</name>
<evidence type="ECO:0000256" key="1">
    <source>
        <dbReference type="SAM" id="MobiDB-lite"/>
    </source>
</evidence>
<feature type="region of interest" description="Disordered" evidence="1">
    <location>
        <begin position="1"/>
        <end position="25"/>
    </location>
</feature>
<dbReference type="InterPro" id="IPR001810">
    <property type="entry name" value="F-box_dom"/>
</dbReference>
<dbReference type="Gene3D" id="3.80.10.10">
    <property type="entry name" value="Ribonuclease Inhibitor"/>
    <property type="match status" value="1"/>
</dbReference>
<protein>
    <submittedName>
        <fullName evidence="3">Protein ARABIDILLO 2</fullName>
    </submittedName>
</protein>
<dbReference type="InterPro" id="IPR032675">
    <property type="entry name" value="LRR_dom_sf"/>
</dbReference>